<evidence type="ECO:0000313" key="3">
    <source>
        <dbReference type="Proteomes" id="UP000194606"/>
    </source>
</evidence>
<organism evidence="2 3">
    <name type="scientific">Lactococcus petauri</name>
    <dbReference type="NCBI Taxonomy" id="1940789"/>
    <lineage>
        <taxon>Bacteria</taxon>
        <taxon>Bacillati</taxon>
        <taxon>Bacillota</taxon>
        <taxon>Bacilli</taxon>
        <taxon>Lactobacillales</taxon>
        <taxon>Streptococcaceae</taxon>
        <taxon>Lactococcus</taxon>
    </lineage>
</organism>
<comment type="caution">
    <text evidence="2">The sequence shown here is derived from an EMBL/GenBank/DDBJ whole genome shotgun (WGS) entry which is preliminary data.</text>
</comment>
<accession>A0A252CAT6</accession>
<dbReference type="EMBL" id="MUIZ01000009">
    <property type="protein sequence ID" value="OUK02871.1"/>
    <property type="molecule type" value="Genomic_DNA"/>
</dbReference>
<gene>
    <name evidence="2" type="ORF">BZZ03_10580</name>
</gene>
<protein>
    <submittedName>
        <fullName evidence="2">Uncharacterized protein</fullName>
    </submittedName>
</protein>
<reference evidence="2 3" key="1">
    <citation type="submission" date="2017-02" db="EMBL/GenBank/DDBJ databases">
        <authorList>
            <person name="Peterson S.W."/>
        </authorList>
    </citation>
    <scope>NUCLEOTIDE SEQUENCE [LARGE SCALE GENOMIC DNA]</scope>
    <source>
        <strain evidence="2">159469</strain>
    </source>
</reference>
<dbReference type="Proteomes" id="UP000194606">
    <property type="component" value="Unassembled WGS sequence"/>
</dbReference>
<evidence type="ECO:0000256" key="1">
    <source>
        <dbReference type="SAM" id="MobiDB-lite"/>
    </source>
</evidence>
<name>A0A252CAT6_9LACT</name>
<dbReference type="AlphaFoldDB" id="A0A252CAT6"/>
<evidence type="ECO:0000313" key="2">
    <source>
        <dbReference type="EMBL" id="OUK02871.1"/>
    </source>
</evidence>
<feature type="compositionally biased region" description="Polar residues" evidence="1">
    <location>
        <begin position="498"/>
        <end position="515"/>
    </location>
</feature>
<feature type="region of interest" description="Disordered" evidence="1">
    <location>
        <begin position="496"/>
        <end position="538"/>
    </location>
</feature>
<sequence>MIKIPEQAESPHFPKDYEYQFLGQKQQIAKKLNKDAQFTALSLAKNAYHMYDYLESLGANNPNGLLIAALDYASEVLGVPSTFIQESFWTQSSLKEEEIYEASLTYNPENETKKKEEALSIAHKKIEELFSSLLEEAQGDVEFLELLKQKNSKNTSLLTICYELFAQKAWQKLKSDFKDLPEAEAAYYLYFYEENKTDYSKHVKENIHDFYEKNVKLYFQKEEKSDPELIGLLEDASYDGIHSYIEKKLPHFLEKSQYQKFLKDWSHNLSLSFQNLILLKSQKEELGNIKTIPSWLNQGETIPKGVPLLFVLDEENQSHLLPVVSDQTFIKRNATKDDSGLNLKALFLSLSKLTQAEIVFEEGLPTPSEWRSNKNLLCLNPDFPTEQVIFELAKRVFFEDVAETSQEKFIQESSIYLVFASVDLPCPSDTFEYVQQFKIESNGHTHFQSVITQIQRLGLKFIEKMKTVLHEKEEEKLFLSLEEEIEQAKSLEKLAIENVSTSKENEQTTQDSPQEMSMDELIFKAQQSTGNGENDDTE</sequence>
<proteinExistence type="predicted"/>
<dbReference type="RefSeq" id="WP_086583269.1">
    <property type="nucleotide sequence ID" value="NZ_MUIZ01000009.1"/>
</dbReference>